<organism evidence="2 3">
    <name type="scientific">Cercophora samala</name>
    <dbReference type="NCBI Taxonomy" id="330535"/>
    <lineage>
        <taxon>Eukaryota</taxon>
        <taxon>Fungi</taxon>
        <taxon>Dikarya</taxon>
        <taxon>Ascomycota</taxon>
        <taxon>Pezizomycotina</taxon>
        <taxon>Sordariomycetes</taxon>
        <taxon>Sordariomycetidae</taxon>
        <taxon>Sordariales</taxon>
        <taxon>Lasiosphaeriaceae</taxon>
        <taxon>Cercophora</taxon>
    </lineage>
</organism>
<dbReference type="Proteomes" id="UP001174997">
    <property type="component" value="Unassembled WGS sequence"/>
</dbReference>
<evidence type="ECO:0000256" key="1">
    <source>
        <dbReference type="SAM" id="SignalP"/>
    </source>
</evidence>
<reference evidence="2" key="1">
    <citation type="submission" date="2023-06" db="EMBL/GenBank/DDBJ databases">
        <title>Genome-scale phylogeny and comparative genomics of the fungal order Sordariales.</title>
        <authorList>
            <consortium name="Lawrence Berkeley National Laboratory"/>
            <person name="Hensen N."/>
            <person name="Bonometti L."/>
            <person name="Westerberg I."/>
            <person name="Brannstrom I.O."/>
            <person name="Guillou S."/>
            <person name="Cros-Aarteil S."/>
            <person name="Calhoun S."/>
            <person name="Haridas S."/>
            <person name="Kuo A."/>
            <person name="Mondo S."/>
            <person name="Pangilinan J."/>
            <person name="Riley R."/>
            <person name="Labutti K."/>
            <person name="Andreopoulos B."/>
            <person name="Lipzen A."/>
            <person name="Chen C."/>
            <person name="Yanf M."/>
            <person name="Daum C."/>
            <person name="Ng V."/>
            <person name="Clum A."/>
            <person name="Steindorff A."/>
            <person name="Ohm R."/>
            <person name="Martin F."/>
            <person name="Silar P."/>
            <person name="Natvig D."/>
            <person name="Lalanne C."/>
            <person name="Gautier V."/>
            <person name="Ament-Velasquez S.L."/>
            <person name="Kruys A."/>
            <person name="Hutchinson M.I."/>
            <person name="Powell A.J."/>
            <person name="Barry K."/>
            <person name="Miller A.N."/>
            <person name="Grigoriev I.V."/>
            <person name="Debuchy R."/>
            <person name="Gladieux P."/>
            <person name="Thoren M.H."/>
            <person name="Johannesson H."/>
        </authorList>
    </citation>
    <scope>NUCLEOTIDE SEQUENCE</scope>
    <source>
        <strain evidence="2">CBS 307.81</strain>
    </source>
</reference>
<keyword evidence="1" id="KW-0732">Signal</keyword>
<sequence length="188" mass="20762">MKTSVFSIAASVLALFGTAQAFQVPDDVPDVTWDMPIDLTNSSSPTVRITGTIQQAIAQMEKAYPGWKNNIKIQATPAADKPAKIDCWPKGEERCVTINIVDGITYLSNQFGLAQNDPGKCGRVSCSYNSAILWCNNDKKLKKLPWQAIADAALDIVQECTGVERRDYTKGHAEFAEKWTAIVRKEYC</sequence>
<dbReference type="AlphaFoldDB" id="A0AA39ZJQ5"/>
<dbReference type="EMBL" id="JAULSY010000014">
    <property type="protein sequence ID" value="KAK0672295.1"/>
    <property type="molecule type" value="Genomic_DNA"/>
</dbReference>
<feature type="chain" id="PRO_5041402955" evidence="1">
    <location>
        <begin position="22"/>
        <end position="188"/>
    </location>
</feature>
<dbReference type="PANTHER" id="PTHR35605:SF1">
    <property type="entry name" value="ECP2 EFFECTOR PROTEIN DOMAIN-CONTAINING PROTEIN-RELATED"/>
    <property type="match status" value="1"/>
</dbReference>
<comment type="caution">
    <text evidence="2">The sequence shown here is derived from an EMBL/GenBank/DDBJ whole genome shotgun (WGS) entry which is preliminary data.</text>
</comment>
<proteinExistence type="predicted"/>
<gene>
    <name evidence="2" type="ORF">QBC41DRAFT_299782</name>
</gene>
<feature type="signal peptide" evidence="1">
    <location>
        <begin position="1"/>
        <end position="21"/>
    </location>
</feature>
<evidence type="ECO:0000313" key="2">
    <source>
        <dbReference type="EMBL" id="KAK0672295.1"/>
    </source>
</evidence>
<accession>A0AA39ZJQ5</accession>
<protein>
    <submittedName>
        <fullName evidence="2">Uncharacterized protein</fullName>
    </submittedName>
</protein>
<name>A0AA39ZJQ5_9PEZI</name>
<evidence type="ECO:0000313" key="3">
    <source>
        <dbReference type="Proteomes" id="UP001174997"/>
    </source>
</evidence>
<keyword evidence="3" id="KW-1185">Reference proteome</keyword>
<dbReference type="PANTHER" id="PTHR35605">
    <property type="entry name" value="ECP2 EFFECTOR PROTEIN DOMAIN-CONTAINING PROTEIN-RELATED"/>
    <property type="match status" value="1"/>
</dbReference>